<evidence type="ECO:0000313" key="4">
    <source>
        <dbReference type="Proteomes" id="UP000249842"/>
    </source>
</evidence>
<comment type="caution">
    <text evidence="3">The sequence shown here is derived from an EMBL/GenBank/DDBJ whole genome shotgun (WGS) entry which is preliminary data.</text>
</comment>
<name>A0A328B2H9_9CAUL</name>
<dbReference type="InterPro" id="IPR052384">
    <property type="entry name" value="TMTC_O-mannosyltransferase"/>
</dbReference>
<feature type="compositionally biased region" description="Basic and acidic residues" evidence="2">
    <location>
        <begin position="197"/>
        <end position="206"/>
    </location>
</feature>
<dbReference type="PANTHER" id="PTHR44216:SF3">
    <property type="entry name" value="PROTEIN O-MANNOSYL-TRANSFERASE TMTC2"/>
    <property type="match status" value="1"/>
</dbReference>
<dbReference type="SMART" id="SM00028">
    <property type="entry name" value="TPR"/>
    <property type="match status" value="4"/>
</dbReference>
<dbReference type="Proteomes" id="UP000249842">
    <property type="component" value="Unassembled WGS sequence"/>
</dbReference>
<dbReference type="OrthoDB" id="9809392at2"/>
<evidence type="ECO:0000313" key="3">
    <source>
        <dbReference type="EMBL" id="RAK60725.1"/>
    </source>
</evidence>
<keyword evidence="4" id="KW-1185">Reference proteome</keyword>
<dbReference type="Pfam" id="PF13414">
    <property type="entry name" value="TPR_11"/>
    <property type="match status" value="1"/>
</dbReference>
<proteinExistence type="predicted"/>
<evidence type="ECO:0000256" key="1">
    <source>
        <dbReference type="PROSITE-ProRule" id="PRU00339"/>
    </source>
</evidence>
<sequence length="455" mass="49375">MGMSDAASLDAAMEAAVAHQRAGRLAEAERLYRKVLQQRPVDAIANHNLGAVLAQSSQPEQGLAFLKRALQAEPAQGQYWLSYARGLLACGRPDEALRLLETARQRGLSGPGLDGMAAQAQADLGAAHSANGRLAEAIAAYRRAVAIRPEFAEAHFHLAAALSQTGAIAEGFEHFMRRADLVYGPQAPPRPPSPLEPAHKLKHDREQRDYLAGGQAPPGAPAVADMFRIADGARLSGPAVNPANATPELLAHWSRDWPQLVVIDDFLTPPALEKLRLYCAGSTIWRRIYQAGYIGATPEDGFACPLLAQIAEEIQATYPAIFAPHRFRYLGAFKYDSELSTGTNTHADNSAVNVNFYITPDEANLDPAHGGMEIWDVCAPDEPTMRHYNGDEAAVRAFLAQSGAKSTIVPHRANRAVFFKSALFHKTDQCAFKEGYLNKRINVSLLFGDLDAPTR</sequence>
<dbReference type="PANTHER" id="PTHR44216">
    <property type="entry name" value="PROTEIN O-MANNOSYL-TRANSFERASE TMTC2"/>
    <property type="match status" value="1"/>
</dbReference>
<dbReference type="InterPro" id="IPR019734">
    <property type="entry name" value="TPR_rpt"/>
</dbReference>
<feature type="region of interest" description="Disordered" evidence="2">
    <location>
        <begin position="183"/>
        <end position="206"/>
    </location>
</feature>
<reference evidence="4" key="1">
    <citation type="submission" date="2018-05" db="EMBL/GenBank/DDBJ databases">
        <authorList>
            <person name="Li X."/>
        </authorList>
    </citation>
    <scope>NUCLEOTIDE SEQUENCE [LARGE SCALE GENOMIC DNA]</scope>
    <source>
        <strain evidence="4">HKS-05</strain>
    </source>
</reference>
<feature type="compositionally biased region" description="Pro residues" evidence="2">
    <location>
        <begin position="186"/>
        <end position="195"/>
    </location>
</feature>
<dbReference type="EMBL" id="QFYP01000001">
    <property type="protein sequence ID" value="RAK60725.1"/>
    <property type="molecule type" value="Genomic_DNA"/>
</dbReference>
<gene>
    <name evidence="3" type="ORF">DJ021_13360</name>
</gene>
<feature type="repeat" description="TPR" evidence="1">
    <location>
        <begin position="118"/>
        <end position="151"/>
    </location>
</feature>
<evidence type="ECO:0000256" key="2">
    <source>
        <dbReference type="SAM" id="MobiDB-lite"/>
    </source>
</evidence>
<dbReference type="Pfam" id="PF14559">
    <property type="entry name" value="TPR_19"/>
    <property type="match status" value="1"/>
</dbReference>
<accession>A0A328B2H9</accession>
<keyword evidence="1" id="KW-0802">TPR repeat</keyword>
<dbReference type="Pfam" id="PF13374">
    <property type="entry name" value="TPR_10"/>
    <property type="match status" value="1"/>
</dbReference>
<protein>
    <submittedName>
        <fullName evidence="3">Uncharacterized protein</fullName>
    </submittedName>
</protein>
<dbReference type="PROSITE" id="PS50005">
    <property type="entry name" value="TPR"/>
    <property type="match status" value="1"/>
</dbReference>
<dbReference type="GO" id="GO:0000030">
    <property type="term" value="F:mannosyltransferase activity"/>
    <property type="evidence" value="ECO:0007669"/>
    <property type="project" value="TreeGrafter"/>
</dbReference>
<organism evidence="3 4">
    <name type="scientific">Phenylobacterium hankyongense</name>
    <dbReference type="NCBI Taxonomy" id="1813876"/>
    <lineage>
        <taxon>Bacteria</taxon>
        <taxon>Pseudomonadati</taxon>
        <taxon>Pseudomonadota</taxon>
        <taxon>Alphaproteobacteria</taxon>
        <taxon>Caulobacterales</taxon>
        <taxon>Caulobacteraceae</taxon>
        <taxon>Phenylobacterium</taxon>
    </lineage>
</organism>
<dbReference type="Gene3D" id="1.25.40.10">
    <property type="entry name" value="Tetratricopeptide repeat domain"/>
    <property type="match status" value="2"/>
</dbReference>
<dbReference type="InterPro" id="IPR011990">
    <property type="entry name" value="TPR-like_helical_dom_sf"/>
</dbReference>
<dbReference type="SUPFAM" id="SSF48452">
    <property type="entry name" value="TPR-like"/>
    <property type="match status" value="1"/>
</dbReference>
<dbReference type="AlphaFoldDB" id="A0A328B2H9"/>
<dbReference type="GO" id="GO:0035269">
    <property type="term" value="P:protein O-linked glycosylation via mannose"/>
    <property type="evidence" value="ECO:0007669"/>
    <property type="project" value="TreeGrafter"/>
</dbReference>